<dbReference type="Gene3D" id="1.25.40.10">
    <property type="entry name" value="Tetratricopeptide repeat domain"/>
    <property type="match status" value="1"/>
</dbReference>
<dbReference type="PANTHER" id="PTHR47691:SF3">
    <property type="entry name" value="HTH-TYPE TRANSCRIPTIONAL REGULATOR RV0890C-RELATED"/>
    <property type="match status" value="1"/>
</dbReference>
<dbReference type="PANTHER" id="PTHR47691">
    <property type="entry name" value="REGULATOR-RELATED"/>
    <property type="match status" value="1"/>
</dbReference>
<name>E6Q4L1_9ZZZZ</name>
<proteinExistence type="predicted"/>
<dbReference type="SMART" id="SM00267">
    <property type="entry name" value="GGDEF"/>
    <property type="match status" value="1"/>
</dbReference>
<dbReference type="InterPro" id="IPR027417">
    <property type="entry name" value="P-loop_NTPase"/>
</dbReference>
<reference evidence="2" key="1">
    <citation type="submission" date="2009-10" db="EMBL/GenBank/DDBJ databases">
        <title>Diversity of trophic interactions inside an arsenic-rich microbial ecosystem.</title>
        <authorList>
            <person name="Bertin P.N."/>
            <person name="Heinrich-Salmeron A."/>
            <person name="Pelletier E."/>
            <person name="Goulhen-Chollet F."/>
            <person name="Arsene-Ploetze F."/>
            <person name="Gallien S."/>
            <person name="Calteau A."/>
            <person name="Vallenet D."/>
            <person name="Casiot C."/>
            <person name="Chane-Woon-Ming B."/>
            <person name="Giloteaux L."/>
            <person name="Barakat M."/>
            <person name="Bonnefoy V."/>
            <person name="Bruneel O."/>
            <person name="Chandler M."/>
            <person name="Cleiss J."/>
            <person name="Duran R."/>
            <person name="Elbaz-Poulichet F."/>
            <person name="Fonknechten N."/>
            <person name="Lauga B."/>
            <person name="Mornico D."/>
            <person name="Ortet P."/>
            <person name="Schaeffer C."/>
            <person name="Siguier P."/>
            <person name="Alexander Thil Smith A."/>
            <person name="Van Dorsselaer A."/>
            <person name="Weissenbach J."/>
            <person name="Medigue C."/>
            <person name="Le Paslier D."/>
        </authorList>
    </citation>
    <scope>NUCLEOTIDE SEQUENCE</scope>
</reference>
<organism evidence="2">
    <name type="scientific">mine drainage metagenome</name>
    <dbReference type="NCBI Taxonomy" id="410659"/>
    <lineage>
        <taxon>unclassified sequences</taxon>
        <taxon>metagenomes</taxon>
        <taxon>ecological metagenomes</taxon>
    </lineage>
</organism>
<dbReference type="Pfam" id="PF13191">
    <property type="entry name" value="AAA_16"/>
    <property type="match status" value="1"/>
</dbReference>
<dbReference type="CDD" id="cd01949">
    <property type="entry name" value="GGDEF"/>
    <property type="match status" value="1"/>
</dbReference>
<dbReference type="Pfam" id="PF00990">
    <property type="entry name" value="GGDEF"/>
    <property type="match status" value="1"/>
</dbReference>
<dbReference type="Gene3D" id="3.40.50.300">
    <property type="entry name" value="P-loop containing nucleotide triphosphate hydrolases"/>
    <property type="match status" value="1"/>
</dbReference>
<evidence type="ECO:0000313" key="2">
    <source>
        <dbReference type="EMBL" id="CBI02122.1"/>
    </source>
</evidence>
<dbReference type="SUPFAM" id="SSF52540">
    <property type="entry name" value="P-loop containing nucleoside triphosphate hydrolases"/>
    <property type="match status" value="1"/>
</dbReference>
<gene>
    <name evidence="2" type="ORF">CARN4_2318</name>
</gene>
<dbReference type="InterPro" id="IPR041664">
    <property type="entry name" value="AAA_16"/>
</dbReference>
<dbReference type="InterPro" id="IPR058852">
    <property type="entry name" value="HTH_77"/>
</dbReference>
<dbReference type="InterPro" id="IPR043128">
    <property type="entry name" value="Rev_trsase/Diguanyl_cyclase"/>
</dbReference>
<dbReference type="InterPro" id="IPR000160">
    <property type="entry name" value="GGDEF_dom"/>
</dbReference>
<accession>E6Q4L1</accession>
<dbReference type="AlphaFoldDB" id="E6Q4L1"/>
<dbReference type="SUPFAM" id="SSF48452">
    <property type="entry name" value="TPR-like"/>
    <property type="match status" value="1"/>
</dbReference>
<dbReference type="PRINTS" id="PR00364">
    <property type="entry name" value="DISEASERSIST"/>
</dbReference>
<dbReference type="InterPro" id="IPR011990">
    <property type="entry name" value="TPR-like_helical_dom_sf"/>
</dbReference>
<dbReference type="SUPFAM" id="SSF55073">
    <property type="entry name" value="Nucleotide cyclase"/>
    <property type="match status" value="1"/>
</dbReference>
<dbReference type="Gene3D" id="3.30.70.270">
    <property type="match status" value="1"/>
</dbReference>
<dbReference type="InterPro" id="IPR029787">
    <property type="entry name" value="Nucleotide_cyclase"/>
</dbReference>
<protein>
    <recommendedName>
        <fullName evidence="1">GGDEF domain-containing protein</fullName>
    </recommendedName>
</protein>
<dbReference type="Pfam" id="PF25872">
    <property type="entry name" value="HTH_77"/>
    <property type="match status" value="1"/>
</dbReference>
<evidence type="ECO:0000259" key="1">
    <source>
        <dbReference type="PROSITE" id="PS50887"/>
    </source>
</evidence>
<dbReference type="GO" id="GO:0043531">
    <property type="term" value="F:ADP binding"/>
    <property type="evidence" value="ECO:0007669"/>
    <property type="project" value="InterPro"/>
</dbReference>
<dbReference type="NCBIfam" id="TIGR00254">
    <property type="entry name" value="GGDEF"/>
    <property type="match status" value="1"/>
</dbReference>
<dbReference type="Pfam" id="PF13424">
    <property type="entry name" value="TPR_12"/>
    <property type="match status" value="1"/>
</dbReference>
<sequence>MNPKRRGRSAEDFTKRELLALALTDALTGLPNRRAIDEALGRAWSLSLREHSPLSLGIVDIDLFKSFNDRYGHQAGDLCLKKVAASLLHAMRECDFLGRYGGEEFLALLPGSDMATAKVVAERMREAVGSANLTIEGFGDVLVSVSIGIAQYDATRHTSFADLVSSADEALYAAKRSGRNRVAALGECESLLRELSAGNPAAVLPRPRSELVGRAREVEAVEDLLSGERLVTLVGPGGIGKTRLALAVASQLERKFKDGAFFFELTELEDPESVPVFIAQRFGIVRSTARDAADALGDLLRDRQALIVIDNCEHLIAGVASFVDRLLSIAPRLFVLATSREALDITDEFRFTVAPLSTESALTLFAQRARRVSDLFKISDHREILTKICDRLDGIPLAIELAASRMRVMSPDELLRGISERFDALSGASRTLPSRHQTIAALYEWSYQSLNDEERRLFRRLGVFSGGWNIEAVVATCDVGMGGAAIDLLTKLVDKSLVGIDTGRGPARRFRLLESARTYALDRLHESGEYEREMRRHTEYFAGVAAQSYDSWQATPTALWLPRYGEERENFLSALRWSLDERRAVVLGAKLARDLAPFAHEFGSAAAHVRYLDRLLSSGEMPAALVAESYLWAARLLGDLQDARSLRYAQQALAAAGDERTTLLAHALTLVARGMTDRQTSENFASAEQLLNEACAIYREFGDAAGEGNARNALGAIANFTGRREEALAQRIESLRLFRSVGKSYGIGQALGNIGSWHYKSGDLDRAALYYHEALVELRRIGSNSLLDWLMGNLAEVEMARGNLESARVLLHKALQVEIIYDRPRGRSHTLGLLARLAHRLGKIEEAAELLGFADAAIERLDVPRQPTVQARLGDLEEHLRVALGDLNFEALYRRGGGESEQGAIAIAEAL</sequence>
<dbReference type="EMBL" id="CABO01000029">
    <property type="protein sequence ID" value="CBI02122.1"/>
    <property type="molecule type" value="Genomic_DNA"/>
</dbReference>
<dbReference type="FunFam" id="3.30.70.270:FF:000001">
    <property type="entry name" value="Diguanylate cyclase domain protein"/>
    <property type="match status" value="1"/>
</dbReference>
<dbReference type="PROSITE" id="PS50887">
    <property type="entry name" value="GGDEF"/>
    <property type="match status" value="1"/>
</dbReference>
<comment type="caution">
    <text evidence="2">The sequence shown here is derived from an EMBL/GenBank/DDBJ whole genome shotgun (WGS) entry which is preliminary data.</text>
</comment>
<feature type="domain" description="GGDEF" evidence="1">
    <location>
        <begin position="52"/>
        <end position="187"/>
    </location>
</feature>
<dbReference type="Pfam" id="PF13374">
    <property type="entry name" value="TPR_10"/>
    <property type="match status" value="1"/>
</dbReference>